<dbReference type="EMBL" id="CP022752">
    <property type="protein sequence ID" value="ASU78532.1"/>
    <property type="molecule type" value="Genomic_DNA"/>
</dbReference>
<dbReference type="InterPro" id="IPR023100">
    <property type="entry name" value="D-aminoacylase_insert_dom_sf"/>
</dbReference>
<name>A0A099D7S5_9ACTN</name>
<dbReference type="InterPro" id="IPR050378">
    <property type="entry name" value="Metallo-dep_Hydrolases_sf"/>
</dbReference>
<evidence type="ECO:0000259" key="1">
    <source>
        <dbReference type="Pfam" id="PF07969"/>
    </source>
</evidence>
<evidence type="ECO:0000313" key="3">
    <source>
        <dbReference type="EMBL" id="KGI82034.1"/>
    </source>
</evidence>
<dbReference type="SUPFAM" id="SSF51338">
    <property type="entry name" value="Composite domain of metallo-dependent hydrolases"/>
    <property type="match status" value="1"/>
</dbReference>
<dbReference type="Proteomes" id="UP000215043">
    <property type="component" value="Chromosome"/>
</dbReference>
<reference evidence="2 5" key="2">
    <citation type="submission" date="2017-08" db="EMBL/GenBank/DDBJ databases">
        <title>The complete genome sequence of moderately halophilic actinomycete Actinopolyspora erythraea YIM 90600, the producer of novel erythromycin, novel actinopolysporins A-C and tubercidin.</title>
        <authorList>
            <person name="Yin M."/>
            <person name="Tang S."/>
        </authorList>
    </citation>
    <scope>NUCLEOTIDE SEQUENCE [LARGE SCALE GENOMIC DNA]</scope>
    <source>
        <strain evidence="2 5">YIM 90600</strain>
    </source>
</reference>
<evidence type="ECO:0000313" key="4">
    <source>
        <dbReference type="Proteomes" id="UP000029737"/>
    </source>
</evidence>
<dbReference type="PANTHER" id="PTHR11647:SF1">
    <property type="entry name" value="COLLAPSIN RESPONSE MEDIATOR PROTEIN"/>
    <property type="match status" value="1"/>
</dbReference>
<dbReference type="SUPFAM" id="SSF51556">
    <property type="entry name" value="Metallo-dependent hydrolases"/>
    <property type="match status" value="1"/>
</dbReference>
<dbReference type="InterPro" id="IPR011059">
    <property type="entry name" value="Metal-dep_hydrolase_composite"/>
</dbReference>
<dbReference type="Gene3D" id="2.30.40.10">
    <property type="entry name" value="Urease, subunit C, domain 1"/>
    <property type="match status" value="1"/>
</dbReference>
<dbReference type="Gene3D" id="3.20.20.140">
    <property type="entry name" value="Metal-dependent hydrolases"/>
    <property type="match status" value="1"/>
</dbReference>
<keyword evidence="4" id="KW-1185">Reference proteome</keyword>
<evidence type="ECO:0000313" key="5">
    <source>
        <dbReference type="Proteomes" id="UP000215043"/>
    </source>
</evidence>
<dbReference type="EMBL" id="JPMV01000013">
    <property type="protein sequence ID" value="KGI82034.1"/>
    <property type="molecule type" value="Genomic_DNA"/>
</dbReference>
<dbReference type="GO" id="GO:0016811">
    <property type="term" value="F:hydrolase activity, acting on carbon-nitrogen (but not peptide) bonds, in linear amides"/>
    <property type="evidence" value="ECO:0007669"/>
    <property type="project" value="InterPro"/>
</dbReference>
<gene>
    <name evidence="2" type="ORF">CDG81_09830</name>
    <name evidence="3" type="ORF">IL38_06775</name>
</gene>
<evidence type="ECO:0000313" key="2">
    <source>
        <dbReference type="EMBL" id="ASU78532.1"/>
    </source>
</evidence>
<reference evidence="3 4" key="1">
    <citation type="journal article" date="2014" name="PLoS ONE">
        <title>Identification and Characterization of a New Erythromycin Biosynthetic Gene Cluster in Actinopolyspora erythraea YIM90600, a Novel Erythronolide-Producing Halophilic Actinomycete Isolated from Salt Field.</title>
        <authorList>
            <person name="Chen D."/>
            <person name="Feng J."/>
            <person name="Huang L."/>
            <person name="Zhang Q."/>
            <person name="Wu J."/>
            <person name="Zhu X."/>
            <person name="Duan Y."/>
            <person name="Xu Z."/>
        </authorList>
    </citation>
    <scope>NUCLEOTIDE SEQUENCE [LARGE SCALE GENOMIC DNA]</scope>
    <source>
        <strain evidence="3 4">YIM90600</strain>
    </source>
</reference>
<dbReference type="OrthoDB" id="9766983at2"/>
<dbReference type="Gene3D" id="3.30.1490.130">
    <property type="entry name" value="D-aminoacylase. Domain 3"/>
    <property type="match status" value="1"/>
</dbReference>
<dbReference type="RefSeq" id="WP_043571594.1">
    <property type="nucleotide sequence ID" value="NZ_CP022752.1"/>
</dbReference>
<dbReference type="GO" id="GO:0016812">
    <property type="term" value="F:hydrolase activity, acting on carbon-nitrogen (but not peptide) bonds, in cyclic amides"/>
    <property type="evidence" value="ECO:0007669"/>
    <property type="project" value="TreeGrafter"/>
</dbReference>
<feature type="domain" description="Amidohydrolase 3" evidence="1">
    <location>
        <begin position="44"/>
        <end position="511"/>
    </location>
</feature>
<dbReference type="Pfam" id="PF07969">
    <property type="entry name" value="Amidohydro_3"/>
    <property type="match status" value="1"/>
</dbReference>
<dbReference type="CDD" id="cd01297">
    <property type="entry name" value="D-aminoacylase"/>
    <property type="match status" value="1"/>
</dbReference>
<dbReference type="eggNOG" id="COG3653">
    <property type="taxonomic scope" value="Bacteria"/>
</dbReference>
<dbReference type="InterPro" id="IPR032466">
    <property type="entry name" value="Metal_Hydrolase"/>
</dbReference>
<dbReference type="PANTHER" id="PTHR11647">
    <property type="entry name" value="HYDRANTOINASE/DIHYDROPYRIMIDINASE FAMILY MEMBER"/>
    <property type="match status" value="1"/>
</dbReference>
<dbReference type="AlphaFoldDB" id="A0A099D7S5"/>
<proteinExistence type="predicted"/>
<dbReference type="KEGG" id="aey:CDG81_09830"/>
<accession>A0A099D7S5</accession>
<protein>
    <submittedName>
        <fullName evidence="2 3">N-acyl-D-amino-acid deacylase</fullName>
    </submittedName>
</protein>
<dbReference type="GO" id="GO:0005829">
    <property type="term" value="C:cytosol"/>
    <property type="evidence" value="ECO:0007669"/>
    <property type="project" value="TreeGrafter"/>
</dbReference>
<organism evidence="2 5">
    <name type="scientific">Actinopolyspora erythraea</name>
    <dbReference type="NCBI Taxonomy" id="414996"/>
    <lineage>
        <taxon>Bacteria</taxon>
        <taxon>Bacillati</taxon>
        <taxon>Actinomycetota</taxon>
        <taxon>Actinomycetes</taxon>
        <taxon>Actinopolysporales</taxon>
        <taxon>Actinopolysporaceae</taxon>
        <taxon>Actinopolyspora</taxon>
    </lineage>
</organism>
<dbReference type="Proteomes" id="UP000029737">
    <property type="component" value="Unassembled WGS sequence"/>
</dbReference>
<dbReference type="HOGENOM" id="CLU_016107_2_1_11"/>
<dbReference type="InterPro" id="IPR013108">
    <property type="entry name" value="Amidohydro_3"/>
</dbReference>
<sequence length="534" mass="57854">MDEIVIRGARVVDGSGTPAYEADVSVASGRVSVVDRAGVPRGRRTVEADGLVLAPGFVDMHAHSDLSLLTDPWHTAKVAQGVTTEVIGQDGLSYAPVDDRTLRNLRRQLAGWNGDPSGFDWDWRTVAEYLDRLDGGVAINAAYLVPHGTLRMLCVGPENRPVSDSELGRMRRELARALSEGAFGMSSGLTYAPGMYATTSELTSLCEVVAEHGGYHCPHHRSYGAGALAGYEEMIRISRESGCALHLAHATVNFEVNRGRAPELLRMLDEALDSGVDVTLDSYPYLAGCTSLHALLPSWVFDGGVEATLRRLSEPGTRDRILRELEVEGSDGAHGIPIDWSVIEVNGVRHPDRTGHLLGRDIAEAAESAGVAPGELYLDTLLSDELGSSCLMHVGHEENVRAIMGHRIHTVGTDGLLTGERPHPRGWGTFPRYLARYVRELGLLDLPECVRHMTSAPARRLGLHDRGLVRPGMVADLVLFDPDEIRDNATFEQPRALPSGIEHVLVNGVPVLEHGVRNDATPGRALRRGATAPR</sequence>